<feature type="domain" description="Chorismate-utilising enzyme C-terminal" evidence="1">
    <location>
        <begin position="140"/>
        <end position="392"/>
    </location>
</feature>
<dbReference type="Pfam" id="PF00425">
    <property type="entry name" value="Chorismate_bind"/>
    <property type="match status" value="1"/>
</dbReference>
<dbReference type="EMBL" id="FSRC01000001">
    <property type="protein sequence ID" value="SIN68747.1"/>
    <property type="molecule type" value="Genomic_DNA"/>
</dbReference>
<accession>A0A1N6DDE7</accession>
<protein>
    <submittedName>
        <fullName evidence="2">Isochorismate synthase</fullName>
    </submittedName>
</protein>
<proteinExistence type="predicted"/>
<dbReference type="Gene3D" id="3.60.120.10">
    <property type="entry name" value="Anthranilate synthase"/>
    <property type="match status" value="1"/>
</dbReference>
<dbReference type="STRING" id="226505.SAMN05444394_0736"/>
<dbReference type="InterPro" id="IPR005801">
    <property type="entry name" value="ADC_synthase"/>
</dbReference>
<evidence type="ECO:0000313" key="2">
    <source>
        <dbReference type="EMBL" id="SIN68747.1"/>
    </source>
</evidence>
<gene>
    <name evidence="2" type="ORF">SAMN05444394_0736</name>
</gene>
<dbReference type="PANTHER" id="PTHR42839:SF2">
    <property type="entry name" value="ISOCHORISMATE SYNTHASE ENTC"/>
    <property type="match status" value="1"/>
</dbReference>
<dbReference type="AlphaFoldDB" id="A0A1N6DDE7"/>
<keyword evidence="3" id="KW-1185">Reference proteome</keyword>
<evidence type="ECO:0000313" key="3">
    <source>
        <dbReference type="Proteomes" id="UP000185221"/>
    </source>
</evidence>
<dbReference type="RefSeq" id="WP_074223465.1">
    <property type="nucleotide sequence ID" value="NZ_FSRC01000001.1"/>
</dbReference>
<dbReference type="Proteomes" id="UP000185221">
    <property type="component" value="Unassembled WGS sequence"/>
</dbReference>
<reference evidence="3" key="1">
    <citation type="submission" date="2016-11" db="EMBL/GenBank/DDBJ databases">
        <authorList>
            <person name="Varghese N."/>
            <person name="Submissions S."/>
        </authorList>
    </citation>
    <scope>NUCLEOTIDE SEQUENCE [LARGE SCALE GENOMIC DNA]</scope>
    <source>
        <strain evidence="3">DSM 15292</strain>
    </source>
</reference>
<name>A0A1N6DDE7_9BACT</name>
<sequence length="405" mass="45882">MNTEVSYNHTQTEIIQLLLQLGLTSGGSFAIWRKPKSKKLEMVLDETASPQKVALSLEELPPGFIVHPFADQEDKKAYYIKANRYFSFELDQEFKPEDLPEWAKIQLEDQQKLNDAELRKLLFDQTINNKIITSGISEDKSHFLQLVERGIEAVKENKLEKVVPARTKTIDIPEDFNLACTLLSLMNSYPNALINFFHIPHLGTWMGASPEVLIETKGDIFYTMSLAGTQKATGDNPLKSVAWTQKEIEEQALVSRYIVSCFKKIRLREYEEHGPKTVVAGDLLHLKTDFRIDMEATGFPELGSIMLNLLHPTSAVCGMPRKEAHDFLQEYEDFDRSFYAGFLGPVNVQGQTSVFVNLRTAALFSNKAVLYSGAGVTEDSVPEKEWEETEYKCEIIGKFIQNPTA</sequence>
<dbReference type="PANTHER" id="PTHR42839">
    <property type="entry name" value="ISOCHORISMATE SYNTHASE ENTC"/>
    <property type="match status" value="1"/>
</dbReference>
<dbReference type="OrthoDB" id="9806579at2"/>
<organism evidence="2 3">
    <name type="scientific">Algoriphagus halophilus</name>
    <dbReference type="NCBI Taxonomy" id="226505"/>
    <lineage>
        <taxon>Bacteria</taxon>
        <taxon>Pseudomonadati</taxon>
        <taxon>Bacteroidota</taxon>
        <taxon>Cytophagia</taxon>
        <taxon>Cytophagales</taxon>
        <taxon>Cyclobacteriaceae</taxon>
        <taxon>Algoriphagus</taxon>
    </lineage>
</organism>
<dbReference type="SUPFAM" id="SSF56322">
    <property type="entry name" value="ADC synthase"/>
    <property type="match status" value="1"/>
</dbReference>
<evidence type="ECO:0000259" key="1">
    <source>
        <dbReference type="Pfam" id="PF00425"/>
    </source>
</evidence>
<dbReference type="InterPro" id="IPR015890">
    <property type="entry name" value="Chorismate_C"/>
</dbReference>